<dbReference type="PANTHER" id="PTHR15503">
    <property type="entry name" value="LDOC1 RELATED"/>
    <property type="match status" value="1"/>
</dbReference>
<dbReference type="AlphaFoldDB" id="A0A5D3BSQ2"/>
<gene>
    <name evidence="1" type="ORF">E5676_scaffold1738G00930</name>
</gene>
<evidence type="ECO:0008006" key="3">
    <source>
        <dbReference type="Google" id="ProtNLM"/>
    </source>
</evidence>
<dbReference type="EMBL" id="SSTD01015597">
    <property type="protein sequence ID" value="TYK02467.1"/>
    <property type="molecule type" value="Genomic_DNA"/>
</dbReference>
<organism evidence="1 2">
    <name type="scientific">Cucumis melo var. makuwa</name>
    <name type="common">Oriental melon</name>
    <dbReference type="NCBI Taxonomy" id="1194695"/>
    <lineage>
        <taxon>Eukaryota</taxon>
        <taxon>Viridiplantae</taxon>
        <taxon>Streptophyta</taxon>
        <taxon>Embryophyta</taxon>
        <taxon>Tracheophyta</taxon>
        <taxon>Spermatophyta</taxon>
        <taxon>Magnoliopsida</taxon>
        <taxon>eudicotyledons</taxon>
        <taxon>Gunneridae</taxon>
        <taxon>Pentapetalae</taxon>
        <taxon>rosids</taxon>
        <taxon>fabids</taxon>
        <taxon>Cucurbitales</taxon>
        <taxon>Cucurbitaceae</taxon>
        <taxon>Benincaseae</taxon>
        <taxon>Cucumis</taxon>
    </lineage>
</organism>
<evidence type="ECO:0000313" key="1">
    <source>
        <dbReference type="EMBL" id="TYK02467.1"/>
    </source>
</evidence>
<reference evidence="1 2" key="1">
    <citation type="submission" date="2019-08" db="EMBL/GenBank/DDBJ databases">
        <title>Draft genome sequences of two oriental melons (Cucumis melo L. var makuwa).</title>
        <authorList>
            <person name="Kwon S.-Y."/>
        </authorList>
    </citation>
    <scope>NUCLEOTIDE SEQUENCE [LARGE SCALE GENOMIC DNA]</scope>
    <source>
        <strain evidence="2">cv. Chang Bougi</strain>
        <tissue evidence="1">Leaf</tissue>
    </source>
</reference>
<evidence type="ECO:0000313" key="2">
    <source>
        <dbReference type="Proteomes" id="UP000321947"/>
    </source>
</evidence>
<dbReference type="Gene3D" id="2.40.70.10">
    <property type="entry name" value="Acid Proteases"/>
    <property type="match status" value="1"/>
</dbReference>
<dbReference type="Pfam" id="PF08284">
    <property type="entry name" value="RVP_2"/>
    <property type="match status" value="1"/>
</dbReference>
<dbReference type="InterPro" id="IPR021109">
    <property type="entry name" value="Peptidase_aspartic_dom_sf"/>
</dbReference>
<accession>A0A5D3BSQ2</accession>
<name>A0A5D3BSQ2_CUCMM</name>
<sequence>MVESGCRDCEIRIEDIALKVDLILFELDKLDAILGMNFLTKYHEILDCSNKEVVLRELGKFEVKWRHTAYLAHVIDTKMVKSDLKNVPIVCEYLDVFPEELSRLALKGEIEITIDVLPRTTPISQTPYRMAPSELKELKDQLEELLEKGCIQPSTLPWGIPILFVKKKDGSMRLCIDYRQLNKVTIKNKYPLL</sequence>
<dbReference type="SUPFAM" id="SSF56672">
    <property type="entry name" value="DNA/RNA polymerases"/>
    <property type="match status" value="1"/>
</dbReference>
<comment type="caution">
    <text evidence="1">The sequence shown here is derived from an EMBL/GenBank/DDBJ whole genome shotgun (WGS) entry which is preliminary data.</text>
</comment>
<protein>
    <recommendedName>
        <fullName evidence="3">DNA/RNA polymerases superfamily protein</fullName>
    </recommendedName>
</protein>
<dbReference type="InterPro" id="IPR043502">
    <property type="entry name" value="DNA/RNA_pol_sf"/>
</dbReference>
<dbReference type="Gene3D" id="3.10.10.10">
    <property type="entry name" value="HIV Type 1 Reverse Transcriptase, subunit A, domain 1"/>
    <property type="match status" value="1"/>
</dbReference>
<dbReference type="Proteomes" id="UP000321947">
    <property type="component" value="Unassembled WGS sequence"/>
</dbReference>
<proteinExistence type="predicted"/>
<dbReference type="InterPro" id="IPR032567">
    <property type="entry name" value="RTL1-rel"/>
</dbReference>
<dbReference type="PANTHER" id="PTHR15503:SF45">
    <property type="entry name" value="RNA-DIRECTED DNA POLYMERASE HOMOLOG"/>
    <property type="match status" value="1"/>
</dbReference>